<accession>A0A6G6Y594</accession>
<sequence>MLVTMPASVAFKNHPWRTGVSGTLWNGEVGIAGGSTLRWRFAPLRSLTSLGFAADWHATGPNTDLGGRMLMRPGRVVLDEVGGAADASLLRLMGARLPFSCDFAMQVQMERIALGGSGQMMQGNAVTDPGNCRTTGGAATPVPALYFDARAIGSESRIRLTPATQRRNTLVSAVLSESGAMEISATRDGATTLPFLGIPPGASIQTQF</sequence>
<dbReference type="KEGG" id="spzr:G5C33_08030"/>
<proteinExistence type="predicted"/>
<evidence type="ECO:0000313" key="2">
    <source>
        <dbReference type="Proteomes" id="UP000501568"/>
    </source>
</evidence>
<dbReference type="EMBL" id="CP049109">
    <property type="protein sequence ID" value="QIG79746.1"/>
    <property type="molecule type" value="Genomic_DNA"/>
</dbReference>
<name>A0A6G6Y594_9SPHN</name>
<dbReference type="Proteomes" id="UP000501568">
    <property type="component" value="Chromosome"/>
</dbReference>
<organism evidence="1 2">
    <name type="scientific">Stakelama tenebrarum</name>
    <dbReference type="NCBI Taxonomy" id="2711215"/>
    <lineage>
        <taxon>Bacteria</taxon>
        <taxon>Pseudomonadati</taxon>
        <taxon>Pseudomonadota</taxon>
        <taxon>Alphaproteobacteria</taxon>
        <taxon>Sphingomonadales</taxon>
        <taxon>Sphingomonadaceae</taxon>
        <taxon>Stakelama</taxon>
    </lineage>
</organism>
<keyword evidence="2" id="KW-1185">Reference proteome</keyword>
<reference evidence="1 2" key="1">
    <citation type="submission" date="2020-02" db="EMBL/GenBank/DDBJ databases">
        <authorList>
            <person name="Zheng R.K."/>
            <person name="Sun C.M."/>
        </authorList>
    </citation>
    <scope>NUCLEOTIDE SEQUENCE [LARGE SCALE GENOMIC DNA]</scope>
    <source>
        <strain evidence="2">zrk23</strain>
    </source>
</reference>
<gene>
    <name evidence="1" type="ORF">G5C33_08030</name>
</gene>
<dbReference type="AlphaFoldDB" id="A0A6G6Y594"/>
<protein>
    <submittedName>
        <fullName evidence="1">Type II secretion system protein N</fullName>
    </submittedName>
</protein>
<evidence type="ECO:0000313" key="1">
    <source>
        <dbReference type="EMBL" id="QIG79746.1"/>
    </source>
</evidence>
<dbReference type="RefSeq" id="WP_165326746.1">
    <property type="nucleotide sequence ID" value="NZ_CP049109.1"/>
</dbReference>